<organism evidence="2">
    <name type="scientific">Anguilla anguilla</name>
    <name type="common">European freshwater eel</name>
    <name type="synonym">Muraena anguilla</name>
    <dbReference type="NCBI Taxonomy" id="7936"/>
    <lineage>
        <taxon>Eukaryota</taxon>
        <taxon>Metazoa</taxon>
        <taxon>Chordata</taxon>
        <taxon>Craniata</taxon>
        <taxon>Vertebrata</taxon>
        <taxon>Euteleostomi</taxon>
        <taxon>Actinopterygii</taxon>
        <taxon>Neopterygii</taxon>
        <taxon>Teleostei</taxon>
        <taxon>Anguilliformes</taxon>
        <taxon>Anguillidae</taxon>
        <taxon>Anguilla</taxon>
    </lineage>
</organism>
<reference evidence="2" key="2">
    <citation type="journal article" date="2015" name="Fish Shellfish Immunol.">
        <title>Early steps in the European eel (Anguilla anguilla)-Vibrio vulnificus interaction in the gills: Role of the RtxA13 toxin.</title>
        <authorList>
            <person name="Callol A."/>
            <person name="Pajuelo D."/>
            <person name="Ebbesson L."/>
            <person name="Teles M."/>
            <person name="MacKenzie S."/>
            <person name="Amaro C."/>
        </authorList>
    </citation>
    <scope>NUCLEOTIDE SEQUENCE</scope>
</reference>
<name>A0A0E9X7P0_ANGAN</name>
<evidence type="ECO:0000313" key="2">
    <source>
        <dbReference type="EMBL" id="JAH98727.1"/>
    </source>
</evidence>
<evidence type="ECO:0000256" key="1">
    <source>
        <dbReference type="SAM" id="Phobius"/>
    </source>
</evidence>
<keyword evidence="1" id="KW-0472">Membrane</keyword>
<proteinExistence type="predicted"/>
<feature type="transmembrane region" description="Helical" evidence="1">
    <location>
        <begin position="24"/>
        <end position="41"/>
    </location>
</feature>
<keyword evidence="1" id="KW-1133">Transmembrane helix</keyword>
<dbReference type="AlphaFoldDB" id="A0A0E9X7P0"/>
<reference evidence="2" key="1">
    <citation type="submission" date="2014-11" db="EMBL/GenBank/DDBJ databases">
        <authorList>
            <person name="Amaro Gonzalez C."/>
        </authorList>
    </citation>
    <scope>NUCLEOTIDE SEQUENCE</scope>
</reference>
<accession>A0A0E9X7P0</accession>
<dbReference type="EMBL" id="GBXM01009850">
    <property type="protein sequence ID" value="JAH98727.1"/>
    <property type="molecule type" value="Transcribed_RNA"/>
</dbReference>
<sequence length="54" mass="6546">MSVVEVEELTPEVQMHFLKEFHKTHHLFIYFLFYLQAYVVMERTDLLLSSMNPI</sequence>
<protein>
    <submittedName>
        <fullName evidence="2">Uncharacterized protein</fullName>
    </submittedName>
</protein>
<keyword evidence="1" id="KW-0812">Transmembrane</keyword>